<dbReference type="PANTHER" id="PTHR42760:SF133">
    <property type="entry name" value="3-OXOACYL-[ACYL-CARRIER-PROTEIN] REDUCTASE"/>
    <property type="match status" value="1"/>
</dbReference>
<reference evidence="3" key="1">
    <citation type="submission" date="2018-05" db="EMBL/GenBank/DDBJ databases">
        <authorList>
            <person name="Lanie J.A."/>
            <person name="Ng W.-L."/>
            <person name="Kazmierczak K.M."/>
            <person name="Andrzejewski T.M."/>
            <person name="Davidsen T.M."/>
            <person name="Wayne K.J."/>
            <person name="Tettelin H."/>
            <person name="Glass J.I."/>
            <person name="Rusch D."/>
            <person name="Podicherti R."/>
            <person name="Tsui H.-C.T."/>
            <person name="Winkler M.E."/>
        </authorList>
    </citation>
    <scope>NUCLEOTIDE SEQUENCE</scope>
</reference>
<dbReference type="AlphaFoldDB" id="A0A382QJZ1"/>
<organism evidence="3">
    <name type="scientific">marine metagenome</name>
    <dbReference type="NCBI Taxonomy" id="408172"/>
    <lineage>
        <taxon>unclassified sequences</taxon>
        <taxon>metagenomes</taxon>
        <taxon>ecological metagenomes</taxon>
    </lineage>
</organism>
<dbReference type="InterPro" id="IPR036291">
    <property type="entry name" value="NAD(P)-bd_dom_sf"/>
</dbReference>
<evidence type="ECO:0000256" key="1">
    <source>
        <dbReference type="ARBA" id="ARBA00006484"/>
    </source>
</evidence>
<accession>A0A382QJZ1</accession>
<gene>
    <name evidence="3" type="ORF">METZ01_LOCUS338059</name>
</gene>
<keyword evidence="2" id="KW-0560">Oxidoreductase</keyword>
<dbReference type="SUPFAM" id="SSF51735">
    <property type="entry name" value="NAD(P)-binding Rossmann-fold domains"/>
    <property type="match status" value="1"/>
</dbReference>
<dbReference type="PRINTS" id="PR00081">
    <property type="entry name" value="GDHRDH"/>
</dbReference>
<comment type="similarity">
    <text evidence="1">Belongs to the short-chain dehydrogenases/reductases (SDR) family.</text>
</comment>
<dbReference type="Pfam" id="PF00106">
    <property type="entry name" value="adh_short"/>
    <property type="match status" value="1"/>
</dbReference>
<evidence type="ECO:0000313" key="3">
    <source>
        <dbReference type="EMBL" id="SVC85205.1"/>
    </source>
</evidence>
<name>A0A382QJZ1_9ZZZZ</name>
<protein>
    <submittedName>
        <fullName evidence="3">Uncharacterized protein</fullName>
    </submittedName>
</protein>
<feature type="non-terminal residue" evidence="3">
    <location>
        <position position="148"/>
    </location>
</feature>
<proteinExistence type="inferred from homology"/>
<dbReference type="GO" id="GO:0016616">
    <property type="term" value="F:oxidoreductase activity, acting on the CH-OH group of donors, NAD or NADP as acceptor"/>
    <property type="evidence" value="ECO:0007669"/>
    <property type="project" value="TreeGrafter"/>
</dbReference>
<dbReference type="InterPro" id="IPR002347">
    <property type="entry name" value="SDR_fam"/>
</dbReference>
<evidence type="ECO:0000256" key="2">
    <source>
        <dbReference type="ARBA" id="ARBA00023002"/>
    </source>
</evidence>
<dbReference type="PANTHER" id="PTHR42760">
    <property type="entry name" value="SHORT-CHAIN DEHYDROGENASES/REDUCTASES FAMILY MEMBER"/>
    <property type="match status" value="1"/>
</dbReference>
<dbReference type="EMBL" id="UINC01114708">
    <property type="protein sequence ID" value="SVC85205.1"/>
    <property type="molecule type" value="Genomic_DNA"/>
</dbReference>
<sequence length="148" mass="16910">MNPIIKLFNLKNKTVILTGSAGRLGTRFARVLSEAGASVVLVDIDEQKNKKLEKTLIQKYKANTMSSNTDISNQNEVRKLVKDVLKKYGKIDVLINNAHFIPRDHPQRDAPFEKYSLDLWDQTTKINMRGLFLCCQEFGKVMVKQKRG</sequence>
<dbReference type="Gene3D" id="3.40.50.720">
    <property type="entry name" value="NAD(P)-binding Rossmann-like Domain"/>
    <property type="match status" value="1"/>
</dbReference>